<organism evidence="2 3">
    <name type="scientific">Pseudovirgaria hyperparasitica</name>
    <dbReference type="NCBI Taxonomy" id="470096"/>
    <lineage>
        <taxon>Eukaryota</taxon>
        <taxon>Fungi</taxon>
        <taxon>Dikarya</taxon>
        <taxon>Ascomycota</taxon>
        <taxon>Pezizomycotina</taxon>
        <taxon>Dothideomycetes</taxon>
        <taxon>Dothideomycetes incertae sedis</taxon>
        <taxon>Acrospermales</taxon>
        <taxon>Acrospermaceae</taxon>
        <taxon>Pseudovirgaria</taxon>
    </lineage>
</organism>
<evidence type="ECO:0000313" key="3">
    <source>
        <dbReference type="Proteomes" id="UP000799437"/>
    </source>
</evidence>
<feature type="compositionally biased region" description="Basic and acidic residues" evidence="1">
    <location>
        <begin position="74"/>
        <end position="83"/>
    </location>
</feature>
<name>A0A6A6VSN6_9PEZI</name>
<accession>A0A6A6VSN6</accession>
<dbReference type="Proteomes" id="UP000799437">
    <property type="component" value="Unassembled WGS sequence"/>
</dbReference>
<dbReference type="EMBL" id="ML996595">
    <property type="protein sequence ID" value="KAF2752774.1"/>
    <property type="molecule type" value="Genomic_DNA"/>
</dbReference>
<gene>
    <name evidence="2" type="ORF">EJ05DRAFT_505750</name>
</gene>
<dbReference type="RefSeq" id="XP_033595225.1">
    <property type="nucleotide sequence ID" value="XM_033747733.1"/>
</dbReference>
<reference evidence="2" key="1">
    <citation type="journal article" date="2020" name="Stud. Mycol.">
        <title>101 Dothideomycetes genomes: a test case for predicting lifestyles and emergence of pathogens.</title>
        <authorList>
            <person name="Haridas S."/>
            <person name="Albert R."/>
            <person name="Binder M."/>
            <person name="Bloem J."/>
            <person name="Labutti K."/>
            <person name="Salamov A."/>
            <person name="Andreopoulos B."/>
            <person name="Baker S."/>
            <person name="Barry K."/>
            <person name="Bills G."/>
            <person name="Bluhm B."/>
            <person name="Cannon C."/>
            <person name="Castanera R."/>
            <person name="Culley D."/>
            <person name="Daum C."/>
            <person name="Ezra D."/>
            <person name="Gonzalez J."/>
            <person name="Henrissat B."/>
            <person name="Kuo A."/>
            <person name="Liang C."/>
            <person name="Lipzen A."/>
            <person name="Lutzoni F."/>
            <person name="Magnuson J."/>
            <person name="Mondo S."/>
            <person name="Nolan M."/>
            <person name="Ohm R."/>
            <person name="Pangilinan J."/>
            <person name="Park H.-J."/>
            <person name="Ramirez L."/>
            <person name="Alfaro M."/>
            <person name="Sun H."/>
            <person name="Tritt A."/>
            <person name="Yoshinaga Y."/>
            <person name="Zwiers L.-H."/>
            <person name="Turgeon B."/>
            <person name="Goodwin S."/>
            <person name="Spatafora J."/>
            <person name="Crous P."/>
            <person name="Grigoriev I."/>
        </authorList>
    </citation>
    <scope>NUCLEOTIDE SEQUENCE</scope>
    <source>
        <strain evidence="2">CBS 121739</strain>
    </source>
</reference>
<evidence type="ECO:0000256" key="1">
    <source>
        <dbReference type="SAM" id="MobiDB-lite"/>
    </source>
</evidence>
<feature type="compositionally biased region" description="Acidic residues" evidence="1">
    <location>
        <begin position="84"/>
        <end position="95"/>
    </location>
</feature>
<dbReference type="OrthoDB" id="2367685at2759"/>
<sequence length="95" mass="10583">MYEGEEAIKEDWDEDKYRMGQRVENFGNDVENFPEIAAYPDNAVDNVENPDIPEDVAGWSRNKVGEAEYDAGGDDARYDHDDNYGGDDGGDGGGW</sequence>
<keyword evidence="3" id="KW-1185">Reference proteome</keyword>
<evidence type="ECO:0000313" key="2">
    <source>
        <dbReference type="EMBL" id="KAF2752774.1"/>
    </source>
</evidence>
<dbReference type="AlphaFoldDB" id="A0A6A6VSN6"/>
<feature type="region of interest" description="Disordered" evidence="1">
    <location>
        <begin position="42"/>
        <end position="95"/>
    </location>
</feature>
<protein>
    <submittedName>
        <fullName evidence="2">Uncharacterized protein</fullName>
    </submittedName>
</protein>
<dbReference type="GeneID" id="54488787"/>
<proteinExistence type="predicted"/>